<dbReference type="Proteomes" id="UP001238496">
    <property type="component" value="Unassembled WGS sequence"/>
</dbReference>
<evidence type="ECO:0000256" key="1">
    <source>
        <dbReference type="ARBA" id="ARBA00008558"/>
    </source>
</evidence>
<name>A0ABU0GAK7_9HYPH</name>
<dbReference type="InterPro" id="IPR012341">
    <property type="entry name" value="6hp_glycosidase-like_sf"/>
</dbReference>
<dbReference type="Pfam" id="PF07221">
    <property type="entry name" value="GlcNAc_2-epim"/>
    <property type="match status" value="1"/>
</dbReference>
<keyword evidence="2 3" id="KW-0413">Isomerase</keyword>
<dbReference type="EC" id="5.3.1.8" evidence="3"/>
<comment type="caution">
    <text evidence="3">The sequence shown here is derived from an EMBL/GenBank/DDBJ whole genome shotgun (WGS) entry which is preliminary data.</text>
</comment>
<dbReference type="InterPro" id="IPR010819">
    <property type="entry name" value="AGE/CE"/>
</dbReference>
<evidence type="ECO:0000313" key="3">
    <source>
        <dbReference type="EMBL" id="MDQ0422388.1"/>
    </source>
</evidence>
<organism evidence="3 4">
    <name type="scientific">Peteryoungia aggregata LMG 23059</name>
    <dbReference type="NCBI Taxonomy" id="1368425"/>
    <lineage>
        <taxon>Bacteria</taxon>
        <taxon>Pseudomonadati</taxon>
        <taxon>Pseudomonadota</taxon>
        <taxon>Alphaproteobacteria</taxon>
        <taxon>Hyphomicrobiales</taxon>
        <taxon>Rhizobiaceae</taxon>
        <taxon>Peteryoungia</taxon>
    </lineage>
</organism>
<sequence length="398" mass="44139">MANTDPSSVITALAGEIDGAVEWLKRSALPIWVDVGHDAETGGFFERINLDGTANRNDNRRARVQPRQVYCYAVGGDKDAPASWHAAATTAFAWFEQVYRRPDGFYGSLASPTGTMLDDSFDLYNQAFALFAMAQIAQTFPPRAREMEDKARALLAGLRATYAHPLGGFEEGDPVKLPLCSNPHMHLFEASLAWEAVAGDPAPWTALADEIARVALTRFIDANTGALREFFDHDWRPYPGDKGRIVEPGHQFEWAWLLARWSASRGDAAAMNAATRLFDIGARHGLCPSREVAIMGLFDDFTISDPVARLWPQTEWLKAAILLAKVGDPADREHYLDQALQATRALKKFLATKVTGLWFDKMRPDGNFIEEPAPASSFYHIVCAILEADTVLKRIQTR</sequence>
<dbReference type="PANTHER" id="PTHR15108">
    <property type="entry name" value="N-ACYLGLUCOSAMINE-2-EPIMERASE"/>
    <property type="match status" value="1"/>
</dbReference>
<gene>
    <name evidence="3" type="ORF">J2045_003436</name>
</gene>
<evidence type="ECO:0000313" key="4">
    <source>
        <dbReference type="Proteomes" id="UP001238496"/>
    </source>
</evidence>
<keyword evidence="4" id="KW-1185">Reference proteome</keyword>
<dbReference type="InterPro" id="IPR034116">
    <property type="entry name" value="AGE_dom"/>
</dbReference>
<reference evidence="3 4" key="1">
    <citation type="submission" date="2023-07" db="EMBL/GenBank/DDBJ databases">
        <title>Genomic Encyclopedia of Type Strains, Phase IV (KMG-IV): sequencing the most valuable type-strain genomes for metagenomic binning, comparative biology and taxonomic classification.</title>
        <authorList>
            <person name="Goeker M."/>
        </authorList>
    </citation>
    <scope>NUCLEOTIDE SEQUENCE [LARGE SCALE GENOMIC DNA]</scope>
    <source>
        <strain evidence="3 4">DSM 1111</strain>
    </source>
</reference>
<evidence type="ECO:0000256" key="2">
    <source>
        <dbReference type="ARBA" id="ARBA00023235"/>
    </source>
</evidence>
<dbReference type="EMBL" id="JAUSUW010000010">
    <property type="protein sequence ID" value="MDQ0422388.1"/>
    <property type="molecule type" value="Genomic_DNA"/>
</dbReference>
<dbReference type="RefSeq" id="WP_307374886.1">
    <property type="nucleotide sequence ID" value="NZ_JAUSUW010000010.1"/>
</dbReference>
<dbReference type="GO" id="GO:0004476">
    <property type="term" value="F:mannose-6-phosphate isomerase activity"/>
    <property type="evidence" value="ECO:0007669"/>
    <property type="project" value="UniProtKB-EC"/>
</dbReference>
<dbReference type="CDD" id="cd00249">
    <property type="entry name" value="AGE"/>
    <property type="match status" value="1"/>
</dbReference>
<comment type="similarity">
    <text evidence="1">Belongs to the N-acylglucosamine 2-epimerase family.</text>
</comment>
<accession>A0ABU0GAK7</accession>
<proteinExistence type="inferred from homology"/>
<dbReference type="Gene3D" id="1.50.10.10">
    <property type="match status" value="1"/>
</dbReference>
<dbReference type="InterPro" id="IPR008928">
    <property type="entry name" value="6-hairpin_glycosidase_sf"/>
</dbReference>
<protein>
    <submittedName>
        <fullName evidence="3">Mannose-6-phosphate isomerase</fullName>
        <ecNumber evidence="3">5.3.1.8</ecNumber>
    </submittedName>
</protein>
<dbReference type="SUPFAM" id="SSF48208">
    <property type="entry name" value="Six-hairpin glycosidases"/>
    <property type="match status" value="1"/>
</dbReference>